<evidence type="ECO:0000256" key="4">
    <source>
        <dbReference type="ARBA" id="ARBA00023212"/>
    </source>
</evidence>
<dbReference type="InterPro" id="IPR006802">
    <property type="entry name" value="Radial_spoke"/>
</dbReference>
<proteinExistence type="predicted"/>
<keyword evidence="4" id="KW-0206">Cytoskeleton</keyword>
<evidence type="ECO:0000256" key="1">
    <source>
        <dbReference type="ARBA" id="ARBA00004430"/>
    </source>
</evidence>
<dbReference type="PANTHER" id="PTHR13159:SF0">
    <property type="entry name" value="RADIAL SPOKE HEAD 6 HOMOLOG A"/>
    <property type="match status" value="1"/>
</dbReference>
<dbReference type="EMBL" id="JWZX01002841">
    <property type="protein sequence ID" value="KOO26513.1"/>
    <property type="molecule type" value="Genomic_DNA"/>
</dbReference>
<reference evidence="8" key="1">
    <citation type="journal article" date="2015" name="PLoS Genet.">
        <title>Genome Sequence and Transcriptome Analyses of Chrysochromulina tobin: Metabolic Tools for Enhanced Algal Fitness in the Prominent Order Prymnesiales (Haptophyceae).</title>
        <authorList>
            <person name="Hovde B.T."/>
            <person name="Deodato C.R."/>
            <person name="Hunsperger H.M."/>
            <person name="Ryken S.A."/>
            <person name="Yost W."/>
            <person name="Jha R.K."/>
            <person name="Patterson J."/>
            <person name="Monnat R.J. Jr."/>
            <person name="Barlow S.B."/>
            <person name="Starkenburg S.R."/>
            <person name="Cattolico R.A."/>
        </authorList>
    </citation>
    <scope>NUCLEOTIDE SEQUENCE</scope>
    <source>
        <strain evidence="8">CCMP291</strain>
    </source>
</reference>
<dbReference type="GO" id="GO:0035082">
    <property type="term" value="P:axoneme assembly"/>
    <property type="evidence" value="ECO:0007669"/>
    <property type="project" value="TreeGrafter"/>
</dbReference>
<dbReference type="OrthoDB" id="272202at2759"/>
<comment type="subcellular location">
    <subcellularLocation>
        <location evidence="1">Cytoplasm</location>
        <location evidence="1">Cytoskeleton</location>
        <location evidence="1">Cilium axoneme</location>
    </subcellularLocation>
</comment>
<dbReference type="Proteomes" id="UP000037460">
    <property type="component" value="Unassembled WGS sequence"/>
</dbReference>
<evidence type="ECO:0000256" key="6">
    <source>
        <dbReference type="SAM" id="MobiDB-lite"/>
    </source>
</evidence>
<evidence type="ECO:0000256" key="2">
    <source>
        <dbReference type="ARBA" id="ARBA00022490"/>
    </source>
</evidence>
<comment type="caution">
    <text evidence="7">The sequence shown here is derived from an EMBL/GenBank/DDBJ whole genome shotgun (WGS) entry which is preliminary data.</text>
</comment>
<keyword evidence="2" id="KW-0963">Cytoplasm</keyword>
<name>A0A0M0JJV7_9EUKA</name>
<evidence type="ECO:0000256" key="5">
    <source>
        <dbReference type="ARBA" id="ARBA00023273"/>
    </source>
</evidence>
<dbReference type="Pfam" id="PF04712">
    <property type="entry name" value="Radial_spoke"/>
    <property type="match status" value="2"/>
</dbReference>
<keyword evidence="3" id="KW-0969">Cilium</keyword>
<keyword evidence="8" id="KW-1185">Reference proteome</keyword>
<dbReference type="AlphaFoldDB" id="A0A0M0JJV7"/>
<evidence type="ECO:0000313" key="8">
    <source>
        <dbReference type="Proteomes" id="UP000037460"/>
    </source>
</evidence>
<sequence>MASAAYFSKEVKPGVSVRDHLTELIHKLLLSKDADALEKLESLSLELKKTKVGAPEKAMAHPKAMPANAVMTQPSFGGAVMVPSAPWHKDSKKLFDLEPESVPTSYLAELPSQMPMFEFAGVGLSKEETYTIYLRMLQLQKEHKLLAVRFFGKILGTQRDYLVIEARAPAELHKKPAVPEKPDKSYVPPEAPGTGLNTFCYFVAHSAARGWSQLEDVTPEAVVAARGIRKYFTGDLEAPVYCYPAFPGKEASYLRAQIARIAAATVVFPSGKFGFNEEVETTPKPIIDNPDYAVPDDLTAAESWVHAYGKVLKIGRTTNPPKPEPVEGEEEAPEGEEETPALENIGADATVMTFSEDGEYNGGNPALGAWTIKEYNTAYPAYKVAVAKSNLWPGAYAAIAKSGDKHASIYLGYGHKNDGKPFTPKASPPVLPESKEVEEAEEAALAAENALLKQIDEAKNVASNSAGDAPEE</sequence>
<evidence type="ECO:0000313" key="7">
    <source>
        <dbReference type="EMBL" id="KOO26513.1"/>
    </source>
</evidence>
<dbReference type="GO" id="GO:0001534">
    <property type="term" value="C:radial spoke"/>
    <property type="evidence" value="ECO:0007669"/>
    <property type="project" value="InterPro"/>
</dbReference>
<accession>A0A0M0JJV7</accession>
<keyword evidence="5" id="KW-0966">Cell projection</keyword>
<gene>
    <name evidence="7" type="ORF">Ctob_006522</name>
</gene>
<dbReference type="PANTHER" id="PTHR13159">
    <property type="entry name" value="RADIAL SPOKEHEAD-RELATED"/>
    <property type="match status" value="1"/>
</dbReference>
<evidence type="ECO:0000256" key="3">
    <source>
        <dbReference type="ARBA" id="ARBA00023069"/>
    </source>
</evidence>
<dbReference type="GO" id="GO:0060294">
    <property type="term" value="P:cilium movement involved in cell motility"/>
    <property type="evidence" value="ECO:0007669"/>
    <property type="project" value="InterPro"/>
</dbReference>
<feature type="region of interest" description="Disordered" evidence="6">
    <location>
        <begin position="315"/>
        <end position="339"/>
    </location>
</feature>
<organism evidence="7 8">
    <name type="scientific">Chrysochromulina tobinii</name>
    <dbReference type="NCBI Taxonomy" id="1460289"/>
    <lineage>
        <taxon>Eukaryota</taxon>
        <taxon>Haptista</taxon>
        <taxon>Haptophyta</taxon>
        <taxon>Prymnesiophyceae</taxon>
        <taxon>Prymnesiales</taxon>
        <taxon>Chrysochromulinaceae</taxon>
        <taxon>Chrysochromulina</taxon>
    </lineage>
</organism>
<protein>
    <submittedName>
        <fullName evidence="7">Radial spoke head protein 4-like a isoform 1</fullName>
    </submittedName>
</protein>
<feature type="compositionally biased region" description="Acidic residues" evidence="6">
    <location>
        <begin position="326"/>
        <end position="339"/>
    </location>
</feature>